<evidence type="ECO:0000313" key="3">
    <source>
        <dbReference type="Proteomes" id="UP000016924"/>
    </source>
</evidence>
<feature type="compositionally biased region" description="Polar residues" evidence="1">
    <location>
        <begin position="344"/>
        <end position="358"/>
    </location>
</feature>
<dbReference type="OrthoDB" id="5389892at2759"/>
<dbReference type="RefSeq" id="XP_007779502.1">
    <property type="nucleotide sequence ID" value="XM_007781312.1"/>
</dbReference>
<proteinExistence type="predicted"/>
<dbReference type="OMA" id="GDYRRWP"/>
<feature type="compositionally biased region" description="Basic residues" evidence="1">
    <location>
        <begin position="386"/>
        <end position="397"/>
    </location>
</feature>
<evidence type="ECO:0000256" key="1">
    <source>
        <dbReference type="SAM" id="MobiDB-lite"/>
    </source>
</evidence>
<feature type="compositionally biased region" description="Basic and acidic residues" evidence="1">
    <location>
        <begin position="107"/>
        <end position="118"/>
    </location>
</feature>
<dbReference type="EMBL" id="JH767567">
    <property type="protein sequence ID" value="EON64185.1"/>
    <property type="molecule type" value="Genomic_DNA"/>
</dbReference>
<organism evidence="2 3">
    <name type="scientific">Coniosporium apollinis (strain CBS 100218)</name>
    <name type="common">Rock-inhabiting black yeast</name>
    <dbReference type="NCBI Taxonomy" id="1168221"/>
    <lineage>
        <taxon>Eukaryota</taxon>
        <taxon>Fungi</taxon>
        <taxon>Dikarya</taxon>
        <taxon>Ascomycota</taxon>
        <taxon>Pezizomycotina</taxon>
        <taxon>Dothideomycetes</taxon>
        <taxon>Dothideomycetes incertae sedis</taxon>
        <taxon>Coniosporium</taxon>
    </lineage>
</organism>
<feature type="region of interest" description="Disordered" evidence="1">
    <location>
        <begin position="1"/>
        <end position="187"/>
    </location>
</feature>
<keyword evidence="3" id="KW-1185">Reference proteome</keyword>
<feature type="region of interest" description="Disordered" evidence="1">
    <location>
        <begin position="316"/>
        <end position="397"/>
    </location>
</feature>
<dbReference type="Pfam" id="PF08316">
    <property type="entry name" value="Pal1"/>
    <property type="match status" value="1"/>
</dbReference>
<dbReference type="PANTHER" id="PTHR28307:SF1">
    <property type="entry name" value="PAL1 CELL MORPHOLOGY PROTEIN"/>
    <property type="match status" value="1"/>
</dbReference>
<accession>R7YQJ0</accession>
<dbReference type="HOGENOM" id="CLU_037771_1_0_1"/>
<reference evidence="3" key="1">
    <citation type="submission" date="2012-06" db="EMBL/GenBank/DDBJ databases">
        <title>The genome sequence of Coniosporium apollinis CBS 100218.</title>
        <authorList>
            <consortium name="The Broad Institute Genome Sequencing Platform"/>
            <person name="Cuomo C."/>
            <person name="Gorbushina A."/>
            <person name="Noack S."/>
            <person name="Walker B."/>
            <person name="Young S.K."/>
            <person name="Zeng Q."/>
            <person name="Gargeya S."/>
            <person name="Fitzgerald M."/>
            <person name="Haas B."/>
            <person name="Abouelleil A."/>
            <person name="Alvarado L."/>
            <person name="Arachchi H.M."/>
            <person name="Berlin A.M."/>
            <person name="Chapman S.B."/>
            <person name="Goldberg J."/>
            <person name="Griggs A."/>
            <person name="Gujja S."/>
            <person name="Hansen M."/>
            <person name="Howarth C."/>
            <person name="Imamovic A."/>
            <person name="Larimer J."/>
            <person name="McCowan C."/>
            <person name="Montmayeur A."/>
            <person name="Murphy C."/>
            <person name="Neiman D."/>
            <person name="Pearson M."/>
            <person name="Priest M."/>
            <person name="Roberts A."/>
            <person name="Saif S."/>
            <person name="Shea T."/>
            <person name="Sisk P."/>
            <person name="Sykes S."/>
            <person name="Wortman J."/>
            <person name="Nusbaum C."/>
            <person name="Birren B."/>
        </authorList>
    </citation>
    <scope>NUCLEOTIDE SEQUENCE [LARGE SCALE GENOMIC DNA]</scope>
    <source>
        <strain evidence="3">CBS 100218</strain>
    </source>
</reference>
<dbReference type="GO" id="GO:0005737">
    <property type="term" value="C:cytoplasm"/>
    <property type="evidence" value="ECO:0007669"/>
    <property type="project" value="TreeGrafter"/>
</dbReference>
<dbReference type="PANTHER" id="PTHR28307">
    <property type="entry name" value="PROTEIN PAL1"/>
    <property type="match status" value="1"/>
</dbReference>
<feature type="compositionally biased region" description="Polar residues" evidence="1">
    <location>
        <begin position="56"/>
        <end position="96"/>
    </location>
</feature>
<protein>
    <recommendedName>
        <fullName evidence="4">Pal1 cell morphology protein</fullName>
    </recommendedName>
</protein>
<dbReference type="Proteomes" id="UP000016924">
    <property type="component" value="Unassembled WGS sequence"/>
</dbReference>
<sequence>MSSEAHHAIIDPLIELSPAEETGPGTHFRSTFAPITPTATPPPSAAPKHGSPVQIREQTTGSSVLSSNNPFRDQPPKTKNVTIVETRRPSSSSRDNYPTPPTTASPRGERFPTYREDAFSGYNDGRRRSSGQGSPVAEPSNGRRRGSSLTERFPGDTSHRPLDIIKKDSKAANRAPHLQKRHIPGADMVDKLDAAPVGQTYHHGGPYDAALLARNTSFTSSPVAAVAETNHEALKATSPENIQDSLERHRPLDGVAAVPPGMKDEFGRTYEYEEGTDMMRDLGGNYKRWPGVDYHPDDLKGKGEPSYTIDKQLKEHKAHENTYGESGVAGESSGIEMTSRPRNKSVSHAESTGATDYQYQRVYEEEQAGASVGRTRGNSVTEGLKKRLGSLRRKNKD</sequence>
<name>R7YQJ0_CONA1</name>
<gene>
    <name evidence="2" type="ORF">W97_03415</name>
</gene>
<dbReference type="eggNOG" id="ENOG502RB1B">
    <property type="taxonomic scope" value="Eukaryota"/>
</dbReference>
<evidence type="ECO:0008006" key="4">
    <source>
        <dbReference type="Google" id="ProtNLM"/>
    </source>
</evidence>
<dbReference type="GeneID" id="19900726"/>
<dbReference type="InterPro" id="IPR013226">
    <property type="entry name" value="Pal1"/>
</dbReference>
<feature type="compositionally biased region" description="Basic and acidic residues" evidence="1">
    <location>
        <begin position="153"/>
        <end position="171"/>
    </location>
</feature>
<dbReference type="AlphaFoldDB" id="R7YQJ0"/>
<evidence type="ECO:0000313" key="2">
    <source>
        <dbReference type="EMBL" id="EON64185.1"/>
    </source>
</evidence>